<reference evidence="2" key="1">
    <citation type="journal article" date="2022" name="Mol. Ecol. Resour.">
        <title>The genomes of chicory, endive, great burdock and yacon provide insights into Asteraceae palaeo-polyploidization history and plant inulin production.</title>
        <authorList>
            <person name="Fan W."/>
            <person name="Wang S."/>
            <person name="Wang H."/>
            <person name="Wang A."/>
            <person name="Jiang F."/>
            <person name="Liu H."/>
            <person name="Zhao H."/>
            <person name="Xu D."/>
            <person name="Zhang Y."/>
        </authorList>
    </citation>
    <scope>NUCLEOTIDE SEQUENCE [LARGE SCALE GENOMIC DNA]</scope>
    <source>
        <strain evidence="2">cv. Yunnan</strain>
    </source>
</reference>
<name>A0ACB9A5B1_9ASTR</name>
<reference evidence="1 2" key="2">
    <citation type="journal article" date="2022" name="Mol. Ecol. Resour.">
        <title>The genomes of chicory, endive, great burdock and yacon provide insights into Asteraceae paleo-polyploidization history and plant inulin production.</title>
        <authorList>
            <person name="Fan W."/>
            <person name="Wang S."/>
            <person name="Wang H."/>
            <person name="Wang A."/>
            <person name="Jiang F."/>
            <person name="Liu H."/>
            <person name="Zhao H."/>
            <person name="Xu D."/>
            <person name="Zhang Y."/>
        </authorList>
    </citation>
    <scope>NUCLEOTIDE SEQUENCE [LARGE SCALE GENOMIC DNA]</scope>
    <source>
        <strain evidence="2">cv. Yunnan</strain>
        <tissue evidence="1">Leaves</tissue>
    </source>
</reference>
<gene>
    <name evidence="1" type="ORF">L1987_75387</name>
</gene>
<accession>A0ACB9A5B1</accession>
<organism evidence="1 2">
    <name type="scientific">Smallanthus sonchifolius</name>
    <dbReference type="NCBI Taxonomy" id="185202"/>
    <lineage>
        <taxon>Eukaryota</taxon>
        <taxon>Viridiplantae</taxon>
        <taxon>Streptophyta</taxon>
        <taxon>Embryophyta</taxon>
        <taxon>Tracheophyta</taxon>
        <taxon>Spermatophyta</taxon>
        <taxon>Magnoliopsida</taxon>
        <taxon>eudicotyledons</taxon>
        <taxon>Gunneridae</taxon>
        <taxon>Pentapetalae</taxon>
        <taxon>asterids</taxon>
        <taxon>campanulids</taxon>
        <taxon>Asterales</taxon>
        <taxon>Asteraceae</taxon>
        <taxon>Asteroideae</taxon>
        <taxon>Heliantheae alliance</taxon>
        <taxon>Millerieae</taxon>
        <taxon>Smallanthus</taxon>
    </lineage>
</organism>
<keyword evidence="2" id="KW-1185">Reference proteome</keyword>
<dbReference type="EMBL" id="CM042042">
    <property type="protein sequence ID" value="KAI3705154.1"/>
    <property type="molecule type" value="Genomic_DNA"/>
</dbReference>
<evidence type="ECO:0000313" key="2">
    <source>
        <dbReference type="Proteomes" id="UP001056120"/>
    </source>
</evidence>
<comment type="caution">
    <text evidence="1">The sequence shown here is derived from an EMBL/GenBank/DDBJ whole genome shotgun (WGS) entry which is preliminary data.</text>
</comment>
<proteinExistence type="predicted"/>
<evidence type="ECO:0000313" key="1">
    <source>
        <dbReference type="EMBL" id="KAI3705154.1"/>
    </source>
</evidence>
<sequence>MMFVFVSLLLCMGSFISGGLASGLNEDVNMRSCDDKERQALLDFKANLVDINNSLHDWGNKNKDCCQWVGVGCDTETGHVIELNVATSTHRRLYGNISSLLPLLNQLERLDFQLNHIPSSLSSLTNLLYLNLSAANLSGPIPHQLANLSNLLHLDLSSNFLTGSIPASFGDLTSLTHLDLSGNRLESVIPKSFGNLSSLVHLDLSKNHLNGSVPNFAGCSFMKEPISHSNSLQKLDLSRNRLTGTLPNTVGKLSNLEYLDVSSNSLEGLISDDHFLNLTQLTYLDLSFNLFALNLSSHVKFPFKLKTIKMQACKVGPSFPMWIQNQRYFAYLDISNASISDCIPGWFWNLPPGLKFLNLSSNEIKGMLPNMTSVFEGYPGMDLSYNQLEGTIPALPSKLAALNLSGNRFSGTLSFLCQIDISLTLLDLSNNLLSGSLPDCWQKFQKKLVVLNLSNNSLSGEIPSSLGFLSQLQALYLRRNAFVGEVPMSMSSCTKLRFVDLGENKLSGNIPTWIGERLSELYVLVLQSNRLDGSLPSQICLLNNLQFLDLSMNGLSGYIPRCFGNFTAMATRGSQDDITSHSYSSYEAILAVASQISYKLLQVCAGQDGRYSSCEESNEEALFIDKALVAWKGTRHGDEFWKSYYTSIGAGFAVGFWGICSALILDRGYRHFLFASLNNMKDWIYVLGGSCILINNVQDIIVVCVEVAYSHG</sequence>
<protein>
    <submittedName>
        <fullName evidence="1">Uncharacterized protein</fullName>
    </submittedName>
</protein>
<dbReference type="Proteomes" id="UP001056120">
    <property type="component" value="Linkage Group LG25"/>
</dbReference>